<dbReference type="OrthoDB" id="3374006at2"/>
<gene>
    <name evidence="6" type="ORF">CBY09_21970</name>
</gene>
<evidence type="ECO:0000259" key="5">
    <source>
        <dbReference type="PROSITE" id="PS50110"/>
    </source>
</evidence>
<dbReference type="GO" id="GO:0000160">
    <property type="term" value="P:phosphorelay signal transduction system"/>
    <property type="evidence" value="ECO:0007669"/>
    <property type="project" value="InterPro"/>
</dbReference>
<dbReference type="Proteomes" id="UP000215441">
    <property type="component" value="Unassembled WGS sequence"/>
</dbReference>
<name>A0A235EGR5_9BURK</name>
<feature type="domain" description="HTH luxR-type" evidence="4">
    <location>
        <begin position="145"/>
        <end position="211"/>
    </location>
</feature>
<dbReference type="PANTHER" id="PTHR45566">
    <property type="entry name" value="HTH-TYPE TRANSCRIPTIONAL REGULATOR YHJB-RELATED"/>
    <property type="match status" value="1"/>
</dbReference>
<dbReference type="Gene3D" id="1.10.10.10">
    <property type="entry name" value="Winged helix-like DNA-binding domain superfamily/Winged helix DNA-binding domain"/>
    <property type="match status" value="1"/>
</dbReference>
<dbReference type="SMART" id="SM00421">
    <property type="entry name" value="HTH_LUXR"/>
    <property type="match status" value="1"/>
</dbReference>
<dbReference type="PANTHER" id="PTHR45566:SF2">
    <property type="entry name" value="NARL SUBFAMILY"/>
    <property type="match status" value="1"/>
</dbReference>
<dbReference type="GO" id="GO:0003677">
    <property type="term" value="F:DNA binding"/>
    <property type="evidence" value="ECO:0007669"/>
    <property type="project" value="UniProtKB-KW"/>
</dbReference>
<dbReference type="InterPro" id="IPR000792">
    <property type="entry name" value="Tscrpt_reg_LuxR_C"/>
</dbReference>
<protein>
    <submittedName>
        <fullName evidence="6">DNA-binding response regulator</fullName>
    </submittedName>
</protein>
<dbReference type="AlphaFoldDB" id="A0A235EGR5"/>
<dbReference type="EMBL" id="NOIG01000013">
    <property type="protein sequence ID" value="OYD48236.1"/>
    <property type="molecule type" value="Genomic_DNA"/>
</dbReference>
<evidence type="ECO:0000256" key="3">
    <source>
        <dbReference type="PROSITE-ProRule" id="PRU00169"/>
    </source>
</evidence>
<dbReference type="InterPro" id="IPR001789">
    <property type="entry name" value="Sig_transdc_resp-reg_receiver"/>
</dbReference>
<proteinExistence type="predicted"/>
<dbReference type="PROSITE" id="PS00622">
    <property type="entry name" value="HTH_LUXR_1"/>
    <property type="match status" value="1"/>
</dbReference>
<dbReference type="CDD" id="cd17535">
    <property type="entry name" value="REC_NarL-like"/>
    <property type="match status" value="1"/>
</dbReference>
<evidence type="ECO:0000313" key="6">
    <source>
        <dbReference type="EMBL" id="OYD48236.1"/>
    </source>
</evidence>
<dbReference type="Pfam" id="PF00072">
    <property type="entry name" value="Response_reg"/>
    <property type="match status" value="1"/>
</dbReference>
<feature type="domain" description="Response regulatory" evidence="5">
    <location>
        <begin position="6"/>
        <end position="123"/>
    </location>
</feature>
<accession>A0A235EGR5</accession>
<dbReference type="RefSeq" id="WP_094291720.1">
    <property type="nucleotide sequence ID" value="NZ_NOIG01000013.1"/>
</dbReference>
<dbReference type="InterPro" id="IPR058245">
    <property type="entry name" value="NreC/VraR/RcsB-like_REC"/>
</dbReference>
<evidence type="ECO:0000313" key="7">
    <source>
        <dbReference type="Proteomes" id="UP000215441"/>
    </source>
</evidence>
<dbReference type="InterPro" id="IPR036388">
    <property type="entry name" value="WH-like_DNA-bd_sf"/>
</dbReference>
<dbReference type="PROSITE" id="PS50110">
    <property type="entry name" value="RESPONSE_REGULATORY"/>
    <property type="match status" value="1"/>
</dbReference>
<evidence type="ECO:0000256" key="2">
    <source>
        <dbReference type="ARBA" id="ARBA00023125"/>
    </source>
</evidence>
<dbReference type="SUPFAM" id="SSF52172">
    <property type="entry name" value="CheY-like"/>
    <property type="match status" value="1"/>
</dbReference>
<dbReference type="PRINTS" id="PR00038">
    <property type="entry name" value="HTHLUXR"/>
</dbReference>
<dbReference type="InterPro" id="IPR051015">
    <property type="entry name" value="EvgA-like"/>
</dbReference>
<reference evidence="6 7" key="1">
    <citation type="submission" date="2017-07" db="EMBL/GenBank/DDBJ databases">
        <title>Acidovorax KNDSW TSA 6 genome sequence and assembly.</title>
        <authorList>
            <person name="Mayilraj S."/>
        </authorList>
    </citation>
    <scope>NUCLEOTIDE SEQUENCE [LARGE SCALE GENOMIC DNA]</scope>
    <source>
        <strain evidence="6 7">KNDSW-TSA6</strain>
    </source>
</reference>
<dbReference type="GO" id="GO:0006355">
    <property type="term" value="P:regulation of DNA-templated transcription"/>
    <property type="evidence" value="ECO:0007669"/>
    <property type="project" value="InterPro"/>
</dbReference>
<dbReference type="InterPro" id="IPR016032">
    <property type="entry name" value="Sig_transdc_resp-reg_C-effctor"/>
</dbReference>
<comment type="caution">
    <text evidence="6">The sequence shown here is derived from an EMBL/GenBank/DDBJ whole genome shotgun (WGS) entry which is preliminary data.</text>
</comment>
<evidence type="ECO:0000256" key="1">
    <source>
        <dbReference type="ARBA" id="ARBA00022553"/>
    </source>
</evidence>
<keyword evidence="7" id="KW-1185">Reference proteome</keyword>
<dbReference type="SMART" id="SM00448">
    <property type="entry name" value="REC"/>
    <property type="match status" value="1"/>
</dbReference>
<feature type="modified residue" description="4-aspartylphosphate" evidence="3">
    <location>
        <position position="58"/>
    </location>
</feature>
<keyword evidence="1 3" id="KW-0597">Phosphoprotein</keyword>
<dbReference type="PROSITE" id="PS50043">
    <property type="entry name" value="HTH_LUXR_2"/>
    <property type="match status" value="1"/>
</dbReference>
<dbReference type="Gene3D" id="3.40.50.2300">
    <property type="match status" value="1"/>
</dbReference>
<sequence>MPPPPYALVLDDHPLVARGVAEFLRSRLPRMEVAVAGRTEDVLPLVAERGAPAIALIDFWLAEGAALDLIAQLRQHCPSSALAVISGDDDPNVMERVRQAGAHGFIHKQAPPETFALAVEALLCGLAWFEPASHSGQPPRSRDLPVTPTELGLSMRQGEILALVLQGLPNKRIALQYDLSESTVKEHMSAILLRLGARTRVEAITRLRGRRLVLPSMGDV</sequence>
<evidence type="ECO:0000259" key="4">
    <source>
        <dbReference type="PROSITE" id="PS50043"/>
    </source>
</evidence>
<organism evidence="6 7">
    <name type="scientific">Acidovorax kalamii</name>
    <dbReference type="NCBI Taxonomy" id="2004485"/>
    <lineage>
        <taxon>Bacteria</taxon>
        <taxon>Pseudomonadati</taxon>
        <taxon>Pseudomonadota</taxon>
        <taxon>Betaproteobacteria</taxon>
        <taxon>Burkholderiales</taxon>
        <taxon>Comamonadaceae</taxon>
        <taxon>Acidovorax</taxon>
    </lineage>
</organism>
<dbReference type="InterPro" id="IPR011006">
    <property type="entry name" value="CheY-like_superfamily"/>
</dbReference>
<keyword evidence="2 6" id="KW-0238">DNA-binding</keyword>
<dbReference type="Pfam" id="PF00196">
    <property type="entry name" value="GerE"/>
    <property type="match status" value="1"/>
</dbReference>
<dbReference type="SUPFAM" id="SSF46894">
    <property type="entry name" value="C-terminal effector domain of the bipartite response regulators"/>
    <property type="match status" value="1"/>
</dbReference>
<dbReference type="CDD" id="cd06170">
    <property type="entry name" value="LuxR_C_like"/>
    <property type="match status" value="1"/>
</dbReference>